<dbReference type="EMBL" id="MCFD01000013">
    <property type="protein sequence ID" value="ORX67040.1"/>
    <property type="molecule type" value="Genomic_DNA"/>
</dbReference>
<name>A0A1Y1W0I8_9FUNG</name>
<dbReference type="AlphaFoldDB" id="A0A1Y1W0I8"/>
<feature type="region of interest" description="Disordered" evidence="1">
    <location>
        <begin position="51"/>
        <end position="117"/>
    </location>
</feature>
<feature type="compositionally biased region" description="Polar residues" evidence="1">
    <location>
        <begin position="78"/>
        <end position="96"/>
    </location>
</feature>
<proteinExistence type="predicted"/>
<sequence length="382" mass="41390">MGSFLMSVQYRRECGFMYNPATYEQQHEDISGIAAIDDTYFTPTLSSRNNSNFSLPRLAHQQPSPQQQHQPQHHSVTRRATLTTIPSHGRQTSANYSPPVRPQHTPSASHSAASQLAAGHRSLIAPSVNPFRARPLSLGDSSSLPSYLGDSFAPRVPSRLSAESHRQNDTYPRRAAGRDIVRDQQRRISVGGRSYLSGQGDEAGDPASLDQKISSLGQLSTSGGHGGPDSGSMLHRGVMIRRLGGSLSPTESHRPMHHHHGSSPGTGSAEAAASGSKSPPWYASMASRPSVPGSAGSSTSRSGLAFVSPFKSPSVSSSPSRIMDTAIASGLHDAHHLPQKHGVYRSWPLARHGRYLRVAHINWQQCQRTQPWPGEFIWQASW</sequence>
<reference evidence="2 3" key="1">
    <citation type="submission" date="2016-07" db="EMBL/GenBank/DDBJ databases">
        <title>Pervasive Adenine N6-methylation of Active Genes in Fungi.</title>
        <authorList>
            <consortium name="DOE Joint Genome Institute"/>
            <person name="Mondo S.J."/>
            <person name="Dannebaum R.O."/>
            <person name="Kuo R.C."/>
            <person name="Labutti K."/>
            <person name="Haridas S."/>
            <person name="Kuo A."/>
            <person name="Salamov A."/>
            <person name="Ahrendt S.R."/>
            <person name="Lipzen A."/>
            <person name="Sullivan W."/>
            <person name="Andreopoulos W.B."/>
            <person name="Clum A."/>
            <person name="Lindquist E."/>
            <person name="Daum C."/>
            <person name="Ramamoorthy G.K."/>
            <person name="Gryganskyi A."/>
            <person name="Culley D."/>
            <person name="Magnuson J.K."/>
            <person name="James T.Y."/>
            <person name="O'Malley M.A."/>
            <person name="Stajich J.E."/>
            <person name="Spatafora J.W."/>
            <person name="Visel A."/>
            <person name="Grigoriev I.V."/>
        </authorList>
    </citation>
    <scope>NUCLEOTIDE SEQUENCE [LARGE SCALE GENOMIC DNA]</scope>
    <source>
        <strain evidence="2 3">ATCC 12442</strain>
    </source>
</reference>
<feature type="region of interest" description="Disordered" evidence="1">
    <location>
        <begin position="157"/>
        <end position="209"/>
    </location>
</feature>
<comment type="caution">
    <text evidence="2">The sequence shown here is derived from an EMBL/GenBank/DDBJ whole genome shotgun (WGS) entry which is preliminary data.</text>
</comment>
<keyword evidence="3" id="KW-1185">Reference proteome</keyword>
<feature type="compositionally biased region" description="Basic and acidic residues" evidence="1">
    <location>
        <begin position="162"/>
        <end position="186"/>
    </location>
</feature>
<feature type="compositionally biased region" description="Low complexity" evidence="1">
    <location>
        <begin position="262"/>
        <end position="280"/>
    </location>
</feature>
<feature type="region of interest" description="Disordered" evidence="1">
    <location>
        <begin position="245"/>
        <end position="302"/>
    </location>
</feature>
<gene>
    <name evidence="2" type="ORF">DL89DRAFT_51220</name>
</gene>
<dbReference type="GeneID" id="63808396"/>
<feature type="compositionally biased region" description="Low complexity" evidence="1">
    <location>
        <begin position="60"/>
        <end position="70"/>
    </location>
</feature>
<organism evidence="2 3">
    <name type="scientific">Linderina pennispora</name>
    <dbReference type="NCBI Taxonomy" id="61395"/>
    <lineage>
        <taxon>Eukaryota</taxon>
        <taxon>Fungi</taxon>
        <taxon>Fungi incertae sedis</taxon>
        <taxon>Zoopagomycota</taxon>
        <taxon>Kickxellomycotina</taxon>
        <taxon>Kickxellomycetes</taxon>
        <taxon>Kickxellales</taxon>
        <taxon>Kickxellaceae</taxon>
        <taxon>Linderina</taxon>
    </lineage>
</organism>
<protein>
    <submittedName>
        <fullName evidence="2">Uncharacterized protein</fullName>
    </submittedName>
</protein>
<evidence type="ECO:0000313" key="3">
    <source>
        <dbReference type="Proteomes" id="UP000193922"/>
    </source>
</evidence>
<evidence type="ECO:0000313" key="2">
    <source>
        <dbReference type="EMBL" id="ORX67040.1"/>
    </source>
</evidence>
<evidence type="ECO:0000256" key="1">
    <source>
        <dbReference type="SAM" id="MobiDB-lite"/>
    </source>
</evidence>
<accession>A0A1Y1W0I8</accession>
<dbReference type="Proteomes" id="UP000193922">
    <property type="component" value="Unassembled WGS sequence"/>
</dbReference>
<dbReference type="OrthoDB" id="70161at2759"/>
<feature type="compositionally biased region" description="Low complexity" evidence="1">
    <location>
        <begin position="107"/>
        <end position="117"/>
    </location>
</feature>
<dbReference type="RefSeq" id="XP_040740962.1">
    <property type="nucleotide sequence ID" value="XM_040891748.1"/>
</dbReference>